<evidence type="ECO:0000313" key="2">
    <source>
        <dbReference type="Proteomes" id="UP000008898"/>
    </source>
</evidence>
<dbReference type="Proteomes" id="UP000008898">
    <property type="component" value="Chromosome"/>
</dbReference>
<sequence length="42" mass="4890">MYHKIRTTFFLFSFLAIPFLMVGQYSDDKGIDAISVKKTVFI</sequence>
<proteinExistence type="predicted"/>
<reference evidence="2" key="1">
    <citation type="submission" date="2009-07" db="EMBL/GenBank/DDBJ databases">
        <title>Complete genome sequence of Zobellia galactanivorans Dsij.</title>
        <authorList>
            <consortium name="Genoscope - CEA"/>
        </authorList>
    </citation>
    <scope>NUCLEOTIDE SEQUENCE [LARGE SCALE GENOMIC DNA]</scope>
    <source>
        <strain evidence="2">DSM 12802 / CCUG 47099 / CIP 106680 / NCIMB 13871 / Dsij</strain>
    </source>
</reference>
<evidence type="ECO:0000313" key="1">
    <source>
        <dbReference type="EMBL" id="CAZ95413.1"/>
    </source>
</evidence>
<name>G0LAL5_ZOBGA</name>
<dbReference type="HOGENOM" id="CLU_3260207_0_0_10"/>
<organism evidence="1 2">
    <name type="scientific">Zobellia galactanivorans (strain DSM 12802 / CCUG 47099 / CIP 106680 / NCIMB 13871 / Dsij)</name>
    <dbReference type="NCBI Taxonomy" id="63186"/>
    <lineage>
        <taxon>Bacteria</taxon>
        <taxon>Pseudomonadati</taxon>
        <taxon>Bacteroidota</taxon>
        <taxon>Flavobacteriia</taxon>
        <taxon>Flavobacteriales</taxon>
        <taxon>Flavobacteriaceae</taxon>
        <taxon>Zobellia</taxon>
    </lineage>
</organism>
<accession>G0LAL5</accession>
<keyword evidence="2" id="KW-1185">Reference proteome</keyword>
<protein>
    <submittedName>
        <fullName evidence="1">Uncharacterized protein</fullName>
    </submittedName>
</protein>
<dbReference type="EMBL" id="FP476056">
    <property type="protein sequence ID" value="CAZ95413.1"/>
    <property type="molecule type" value="Genomic_DNA"/>
</dbReference>
<dbReference type="STRING" id="63186.ZOBELLIA_1357"/>
<dbReference type="AlphaFoldDB" id="G0LAL5"/>
<reference evidence="1 2" key="2">
    <citation type="journal article" date="2012" name="Environ. Microbiol.">
        <title>Characterization of the first alginolytic operons in a marine bacterium: from their emergence in marine Flavobacteriia to their independent transfers to marine Proteobacteria and human gut Bacteroides.</title>
        <authorList>
            <person name="Thomas F."/>
            <person name="Barbeyron T."/>
            <person name="Tonon T."/>
            <person name="Genicot S."/>
            <person name="Czjzek M."/>
            <person name="Michel G."/>
        </authorList>
    </citation>
    <scope>NUCLEOTIDE SEQUENCE [LARGE SCALE GENOMIC DNA]</scope>
    <source>
        <strain evidence="2">DSM 12802 / CCUG 47099 / CIP 106680 / NCIMB 13871 / Dsij</strain>
    </source>
</reference>
<dbReference type="KEGG" id="zga:ZOBELLIA_1357"/>
<gene>
    <name evidence="1" type="ordered locus">zobellia_1357</name>
</gene>